<protein>
    <submittedName>
        <fullName evidence="1">Uncharacterized protein</fullName>
    </submittedName>
</protein>
<accession>A0A2S2QEI3</accession>
<dbReference type="PANTHER" id="PTHR46113">
    <property type="entry name" value="SNAC DOMAIN-CONTAINING PROTEIN"/>
    <property type="match status" value="1"/>
</dbReference>
<name>A0A2S2QEI3_9HEMI</name>
<sequence>MVKALTSYDGSDEIMKNLSIKPHEVSSLVTKDLSNFVTNNTKIFFERFGIDTHILHDEPEEWINNPVFDEEANIVAYINVDNDTGEKGVKIIEEYNSILTKDEEQKQYLLQIVKDYKI</sequence>
<dbReference type="PANTHER" id="PTHR46113:SF1">
    <property type="entry name" value="PEPTIDASE M17 LEUCYL AMINOPEPTIDASE N-TERMINAL DOMAIN-CONTAINING PROTEIN"/>
    <property type="match status" value="1"/>
</dbReference>
<dbReference type="AlphaFoldDB" id="A0A2S2QEI3"/>
<evidence type="ECO:0000313" key="1">
    <source>
        <dbReference type="EMBL" id="MBY76155.1"/>
    </source>
</evidence>
<gene>
    <name evidence="1" type="ORF">g.25554</name>
</gene>
<dbReference type="EMBL" id="GGMS01006952">
    <property type="protein sequence ID" value="MBY76155.1"/>
    <property type="molecule type" value="Transcribed_RNA"/>
</dbReference>
<proteinExistence type="predicted"/>
<reference evidence="1" key="1">
    <citation type="submission" date="2018-04" db="EMBL/GenBank/DDBJ databases">
        <title>Transcriptome assembly of Sipha flava.</title>
        <authorList>
            <person name="Scully E.D."/>
            <person name="Geib S.M."/>
            <person name="Palmer N.A."/>
            <person name="Koch K."/>
            <person name="Bradshaw J."/>
            <person name="Heng-Moss T."/>
            <person name="Sarath G."/>
        </authorList>
    </citation>
    <scope>NUCLEOTIDE SEQUENCE</scope>
</reference>
<organism evidence="1">
    <name type="scientific">Sipha flava</name>
    <name type="common">yellow sugarcane aphid</name>
    <dbReference type="NCBI Taxonomy" id="143950"/>
    <lineage>
        <taxon>Eukaryota</taxon>
        <taxon>Metazoa</taxon>
        <taxon>Ecdysozoa</taxon>
        <taxon>Arthropoda</taxon>
        <taxon>Hexapoda</taxon>
        <taxon>Insecta</taxon>
        <taxon>Pterygota</taxon>
        <taxon>Neoptera</taxon>
        <taxon>Paraneoptera</taxon>
        <taxon>Hemiptera</taxon>
        <taxon>Sternorrhyncha</taxon>
        <taxon>Aphidomorpha</taxon>
        <taxon>Aphidoidea</taxon>
        <taxon>Aphididae</taxon>
        <taxon>Sipha</taxon>
    </lineage>
</organism>